<evidence type="ECO:0000256" key="3">
    <source>
        <dbReference type="ARBA" id="ARBA00022475"/>
    </source>
</evidence>
<dbReference type="CDD" id="cd07571">
    <property type="entry name" value="ALP_N-acyl_transferase"/>
    <property type="match status" value="1"/>
</dbReference>
<sequence>MPDLSARFAALPFKMRLIGLAATGVFAALGQAPLNLFPATILGLMLVLHIYRAASTPRQAAWYLWAFGFGYFAFALRWIIEPFLVDIARHGWMAPFALFLMAAGAGLFWAVAGWLAARLAPRNRLMLVIAIASAEIARALVLTGFPWALLGHSLVDTPAAQLAAWGGAHLLTLIIVLAAWCLTNLLARPVFAVLFALIVGGATFAVIPAPAAAPSDDAPLIRMVQPNAPQHQKWDPAYRDVFFNRLVDYSRADAVPDLIVWPETAVASLLNYVEPDTSLLVEATRGAPLVFGIQRQDDAARFYNSFVVMGPTGEIDAVYDKSHLVPFGEYIPGRRLVARLGLTGLADRVGGFTPGQNSEAILIPGIGNAIALICYEGIFAEEIARDGARPRLIVLITNDAWFGKAAGPYQHLAQARLRAIEQGLPMVRVANTGVTAMIDGQGRVRASIPLGQEGAIDAPLPPALPATVYVAYGDMTVFIVLLLLTLGVYLKARRDTD</sequence>
<dbReference type="InterPro" id="IPR036526">
    <property type="entry name" value="C-N_Hydrolase_sf"/>
</dbReference>
<feature type="transmembrane region" description="Helical" evidence="9">
    <location>
        <begin position="469"/>
        <end position="490"/>
    </location>
</feature>
<dbReference type="AlphaFoldDB" id="A0AAN0M8N7"/>
<feature type="transmembrane region" description="Helical" evidence="9">
    <location>
        <begin position="61"/>
        <end position="80"/>
    </location>
</feature>
<keyword evidence="7 9" id="KW-0472">Membrane</keyword>
<dbReference type="GO" id="GO:0016410">
    <property type="term" value="F:N-acyltransferase activity"/>
    <property type="evidence" value="ECO:0007669"/>
    <property type="project" value="UniProtKB-UniRule"/>
</dbReference>
<proteinExistence type="inferred from homology"/>
<accession>A0AAN0M8N7</accession>
<protein>
    <recommendedName>
        <fullName evidence="9">Apolipoprotein N-acyltransferase</fullName>
        <shortName evidence="9">ALP N-acyltransferase</shortName>
        <ecNumber evidence="9">2.3.1.269</ecNumber>
    </recommendedName>
</protein>
<dbReference type="Pfam" id="PF00795">
    <property type="entry name" value="CN_hydrolase"/>
    <property type="match status" value="1"/>
</dbReference>
<comment type="similarity">
    <text evidence="2 9">Belongs to the CN hydrolase family. Apolipoprotein N-acyltransferase subfamily.</text>
</comment>
<evidence type="ECO:0000256" key="1">
    <source>
        <dbReference type="ARBA" id="ARBA00004651"/>
    </source>
</evidence>
<dbReference type="RefSeq" id="WP_342076411.1">
    <property type="nucleotide sequence ID" value="NZ_CP151767.2"/>
</dbReference>
<keyword evidence="5 9" id="KW-0812">Transmembrane</keyword>
<dbReference type="Gene3D" id="3.60.110.10">
    <property type="entry name" value="Carbon-nitrogen hydrolase"/>
    <property type="match status" value="1"/>
</dbReference>
<name>A0AAN0M8N7_9RHOB</name>
<dbReference type="NCBIfam" id="TIGR00546">
    <property type="entry name" value="lnt"/>
    <property type="match status" value="1"/>
</dbReference>
<comment type="function">
    <text evidence="9">Catalyzes the phospholipid dependent N-acylation of the N-terminal cysteine of apolipoprotein, the last step in lipoprotein maturation.</text>
</comment>
<feature type="transmembrane region" description="Helical" evidence="9">
    <location>
        <begin position="92"/>
        <end position="115"/>
    </location>
</feature>
<reference evidence="12" key="1">
    <citation type="submission" date="2024-04" db="EMBL/GenBank/DDBJ databases">
        <title>Phylogenomic analyses of a clade within the roseobacter group suggest taxonomic reassignments of species of the genera Aestuariivita, Citreicella, Loktanella, Nautella, Pelagibaca, Ruegeria, Thalassobius, Thiobacimonas and Tropicibacter, and the proposal o.</title>
        <authorList>
            <person name="Jeon C.O."/>
        </authorList>
    </citation>
    <scope>NUCLEOTIDE SEQUENCE [LARGE SCALE GENOMIC DNA]</scope>
    <source>
        <strain evidence="12">SS1-5</strain>
    </source>
</reference>
<evidence type="ECO:0000313" key="11">
    <source>
        <dbReference type="EMBL" id="WZU67099.1"/>
    </source>
</evidence>
<dbReference type="HAMAP" id="MF_01148">
    <property type="entry name" value="Lnt"/>
    <property type="match status" value="1"/>
</dbReference>
<keyword evidence="8 9" id="KW-0012">Acyltransferase</keyword>
<dbReference type="Pfam" id="PF20154">
    <property type="entry name" value="LNT_N"/>
    <property type="match status" value="1"/>
</dbReference>
<keyword evidence="4 9" id="KW-0808">Transferase</keyword>
<dbReference type="GO" id="GO:0042158">
    <property type="term" value="P:lipoprotein biosynthetic process"/>
    <property type="evidence" value="ECO:0007669"/>
    <property type="project" value="UniProtKB-UniRule"/>
</dbReference>
<evidence type="ECO:0000256" key="5">
    <source>
        <dbReference type="ARBA" id="ARBA00022692"/>
    </source>
</evidence>
<evidence type="ECO:0000313" key="12">
    <source>
        <dbReference type="Proteomes" id="UP001470809"/>
    </source>
</evidence>
<dbReference type="EMBL" id="CP151767">
    <property type="protein sequence ID" value="WZU67099.1"/>
    <property type="molecule type" value="Genomic_DNA"/>
</dbReference>
<evidence type="ECO:0000256" key="9">
    <source>
        <dbReference type="HAMAP-Rule" id="MF_01148"/>
    </source>
</evidence>
<dbReference type="EC" id="2.3.1.269" evidence="9"/>
<keyword evidence="3 9" id="KW-1003">Cell membrane</keyword>
<dbReference type="PANTHER" id="PTHR38686:SF1">
    <property type="entry name" value="APOLIPOPROTEIN N-ACYLTRANSFERASE"/>
    <property type="match status" value="1"/>
</dbReference>
<comment type="catalytic activity">
    <reaction evidence="9">
        <text>N-terminal S-1,2-diacyl-sn-glyceryl-L-cysteinyl-[lipoprotein] + a glycerophospholipid = N-acyl-S-1,2-diacyl-sn-glyceryl-L-cysteinyl-[lipoprotein] + a 2-acyl-sn-glycero-3-phospholipid + H(+)</text>
        <dbReference type="Rhea" id="RHEA:48228"/>
        <dbReference type="Rhea" id="RHEA-COMP:14681"/>
        <dbReference type="Rhea" id="RHEA-COMP:14684"/>
        <dbReference type="ChEBI" id="CHEBI:15378"/>
        <dbReference type="ChEBI" id="CHEBI:136912"/>
        <dbReference type="ChEBI" id="CHEBI:140656"/>
        <dbReference type="ChEBI" id="CHEBI:140657"/>
        <dbReference type="ChEBI" id="CHEBI:140660"/>
        <dbReference type="EC" id="2.3.1.269"/>
    </reaction>
</comment>
<reference evidence="11 12" key="2">
    <citation type="submission" date="2024-08" db="EMBL/GenBank/DDBJ databases">
        <title>Phylogenomic analyses of a clade within the roseobacter group suggest taxonomic reassignments of species of the genera Aestuariivita, Citreicella, Loktanella, Nautella, Pelagibaca, Ruegeria, Thalassobius, Thiobacimonas and Tropicibacter, and the proposal o.</title>
        <authorList>
            <person name="Jeon C.O."/>
        </authorList>
    </citation>
    <scope>NUCLEOTIDE SEQUENCE [LARGE SCALE GENOMIC DNA]</scope>
    <source>
        <strain evidence="11 12">SS1-5</strain>
    </source>
</reference>
<dbReference type="KEGG" id="yrh:AABB31_19400"/>
<comment type="pathway">
    <text evidence="9">Protein modification; lipoprotein biosynthesis (N-acyl transfer).</text>
</comment>
<evidence type="ECO:0000256" key="8">
    <source>
        <dbReference type="ARBA" id="ARBA00023315"/>
    </source>
</evidence>
<feature type="transmembrane region" description="Helical" evidence="9">
    <location>
        <begin position="190"/>
        <end position="213"/>
    </location>
</feature>
<feature type="transmembrane region" description="Helical" evidence="9">
    <location>
        <begin position="37"/>
        <end position="54"/>
    </location>
</feature>
<dbReference type="Proteomes" id="UP001470809">
    <property type="component" value="Chromosome"/>
</dbReference>
<evidence type="ECO:0000256" key="2">
    <source>
        <dbReference type="ARBA" id="ARBA00010065"/>
    </source>
</evidence>
<dbReference type="PROSITE" id="PS50263">
    <property type="entry name" value="CN_HYDROLASE"/>
    <property type="match status" value="1"/>
</dbReference>
<dbReference type="InterPro" id="IPR003010">
    <property type="entry name" value="C-N_Hydrolase"/>
</dbReference>
<feature type="transmembrane region" description="Helical" evidence="9">
    <location>
        <begin position="162"/>
        <end position="183"/>
    </location>
</feature>
<dbReference type="InterPro" id="IPR004563">
    <property type="entry name" value="Apolipo_AcylTrfase"/>
</dbReference>
<evidence type="ECO:0000256" key="4">
    <source>
        <dbReference type="ARBA" id="ARBA00022679"/>
    </source>
</evidence>
<evidence type="ECO:0000259" key="10">
    <source>
        <dbReference type="PROSITE" id="PS50263"/>
    </source>
</evidence>
<feature type="transmembrane region" description="Helical" evidence="9">
    <location>
        <begin position="127"/>
        <end position="150"/>
    </location>
</feature>
<keyword evidence="6 9" id="KW-1133">Transmembrane helix</keyword>
<gene>
    <name evidence="9 11" type="primary">lnt</name>
    <name evidence="11" type="ORF">AABB31_19400</name>
</gene>
<evidence type="ECO:0000256" key="7">
    <source>
        <dbReference type="ARBA" id="ARBA00023136"/>
    </source>
</evidence>
<dbReference type="InterPro" id="IPR045378">
    <property type="entry name" value="LNT_N"/>
</dbReference>
<evidence type="ECO:0000256" key="6">
    <source>
        <dbReference type="ARBA" id="ARBA00022989"/>
    </source>
</evidence>
<organism evidence="11 12">
    <name type="scientific">Yoonia rhodophyticola</name>
    <dbReference type="NCBI Taxonomy" id="3137370"/>
    <lineage>
        <taxon>Bacteria</taxon>
        <taxon>Pseudomonadati</taxon>
        <taxon>Pseudomonadota</taxon>
        <taxon>Alphaproteobacteria</taxon>
        <taxon>Rhodobacterales</taxon>
        <taxon>Paracoccaceae</taxon>
        <taxon>Yoonia</taxon>
    </lineage>
</organism>
<dbReference type="SUPFAM" id="SSF56317">
    <property type="entry name" value="Carbon-nitrogen hydrolase"/>
    <property type="match status" value="1"/>
</dbReference>
<keyword evidence="12" id="KW-1185">Reference proteome</keyword>
<dbReference type="PANTHER" id="PTHR38686">
    <property type="entry name" value="APOLIPOPROTEIN N-ACYLTRANSFERASE"/>
    <property type="match status" value="1"/>
</dbReference>
<feature type="domain" description="CN hydrolase" evidence="10">
    <location>
        <begin position="224"/>
        <end position="462"/>
    </location>
</feature>
<dbReference type="GO" id="GO:0005886">
    <property type="term" value="C:plasma membrane"/>
    <property type="evidence" value="ECO:0007669"/>
    <property type="project" value="UniProtKB-SubCell"/>
</dbReference>
<comment type="subcellular location">
    <subcellularLocation>
        <location evidence="1 9">Cell membrane</location>
        <topology evidence="1 9">Multi-pass membrane protein</topology>
    </subcellularLocation>
</comment>